<organism evidence="2 3">
    <name type="scientific">Hebeloma cylindrosporum</name>
    <dbReference type="NCBI Taxonomy" id="76867"/>
    <lineage>
        <taxon>Eukaryota</taxon>
        <taxon>Fungi</taxon>
        <taxon>Dikarya</taxon>
        <taxon>Basidiomycota</taxon>
        <taxon>Agaricomycotina</taxon>
        <taxon>Agaricomycetes</taxon>
        <taxon>Agaricomycetidae</taxon>
        <taxon>Agaricales</taxon>
        <taxon>Agaricineae</taxon>
        <taxon>Hymenogastraceae</taxon>
        <taxon>Hebeloma</taxon>
    </lineage>
</organism>
<keyword evidence="3" id="KW-1185">Reference proteome</keyword>
<reference evidence="2 3" key="1">
    <citation type="submission" date="2014-04" db="EMBL/GenBank/DDBJ databases">
        <authorList>
            <consortium name="DOE Joint Genome Institute"/>
            <person name="Kuo A."/>
            <person name="Gay G."/>
            <person name="Dore J."/>
            <person name="Kohler A."/>
            <person name="Nagy L.G."/>
            <person name="Floudas D."/>
            <person name="Copeland A."/>
            <person name="Barry K.W."/>
            <person name="Cichocki N."/>
            <person name="Veneault-Fourrey C."/>
            <person name="LaButti K."/>
            <person name="Lindquist E.A."/>
            <person name="Lipzen A."/>
            <person name="Lundell T."/>
            <person name="Morin E."/>
            <person name="Murat C."/>
            <person name="Sun H."/>
            <person name="Tunlid A."/>
            <person name="Henrissat B."/>
            <person name="Grigoriev I.V."/>
            <person name="Hibbett D.S."/>
            <person name="Martin F."/>
            <person name="Nordberg H.P."/>
            <person name="Cantor M.N."/>
            <person name="Hua S.X."/>
        </authorList>
    </citation>
    <scope>NUCLEOTIDE SEQUENCE [LARGE SCALE GENOMIC DNA]</scope>
    <source>
        <strain evidence="3">h7</strain>
    </source>
</reference>
<feature type="signal peptide" evidence="1">
    <location>
        <begin position="1"/>
        <end position="19"/>
    </location>
</feature>
<evidence type="ECO:0000313" key="2">
    <source>
        <dbReference type="EMBL" id="KIM37425.1"/>
    </source>
</evidence>
<dbReference type="AlphaFoldDB" id="A0A0C3BL28"/>
<sequence length="63" mass="6887">MSTIALINIVSWVVTRTRGETAGVDQRPLVFGGGRSQRPCSYSSAHSQLMVLCHQVGSKRNLE</sequence>
<keyword evidence="1" id="KW-0732">Signal</keyword>
<proteinExistence type="predicted"/>
<dbReference type="EMBL" id="KN831797">
    <property type="protein sequence ID" value="KIM37425.1"/>
    <property type="molecule type" value="Genomic_DNA"/>
</dbReference>
<feature type="chain" id="PRO_5002161880" evidence="1">
    <location>
        <begin position="20"/>
        <end position="63"/>
    </location>
</feature>
<evidence type="ECO:0000313" key="3">
    <source>
        <dbReference type="Proteomes" id="UP000053424"/>
    </source>
</evidence>
<accession>A0A0C3BL28</accession>
<gene>
    <name evidence="2" type="ORF">M413DRAFT_274266</name>
</gene>
<protein>
    <submittedName>
        <fullName evidence="2">Uncharacterized protein</fullName>
    </submittedName>
</protein>
<dbReference type="Proteomes" id="UP000053424">
    <property type="component" value="Unassembled WGS sequence"/>
</dbReference>
<dbReference type="HOGENOM" id="CLU_2886037_0_0_1"/>
<reference evidence="3" key="2">
    <citation type="submission" date="2015-01" db="EMBL/GenBank/DDBJ databases">
        <title>Evolutionary Origins and Diversification of the Mycorrhizal Mutualists.</title>
        <authorList>
            <consortium name="DOE Joint Genome Institute"/>
            <consortium name="Mycorrhizal Genomics Consortium"/>
            <person name="Kohler A."/>
            <person name="Kuo A."/>
            <person name="Nagy L.G."/>
            <person name="Floudas D."/>
            <person name="Copeland A."/>
            <person name="Barry K.W."/>
            <person name="Cichocki N."/>
            <person name="Veneault-Fourrey C."/>
            <person name="LaButti K."/>
            <person name="Lindquist E.A."/>
            <person name="Lipzen A."/>
            <person name="Lundell T."/>
            <person name="Morin E."/>
            <person name="Murat C."/>
            <person name="Riley R."/>
            <person name="Ohm R."/>
            <person name="Sun H."/>
            <person name="Tunlid A."/>
            <person name="Henrissat B."/>
            <person name="Grigoriev I.V."/>
            <person name="Hibbett D.S."/>
            <person name="Martin F."/>
        </authorList>
    </citation>
    <scope>NUCLEOTIDE SEQUENCE [LARGE SCALE GENOMIC DNA]</scope>
    <source>
        <strain evidence="3">h7</strain>
    </source>
</reference>
<name>A0A0C3BL28_HEBCY</name>
<evidence type="ECO:0000256" key="1">
    <source>
        <dbReference type="SAM" id="SignalP"/>
    </source>
</evidence>